<gene>
    <name evidence="2" type="ORF">E2C01_038067</name>
</gene>
<evidence type="ECO:0000313" key="2">
    <source>
        <dbReference type="EMBL" id="MPC44394.1"/>
    </source>
</evidence>
<keyword evidence="3" id="KW-1185">Reference proteome</keyword>
<feature type="region of interest" description="Disordered" evidence="1">
    <location>
        <begin position="1"/>
        <end position="21"/>
    </location>
</feature>
<proteinExistence type="predicted"/>
<dbReference type="AlphaFoldDB" id="A0A5B7FIW8"/>
<sequence length="21" mass="2487">MWSGQGEEHSALQLLRSEKHY</sequence>
<comment type="caution">
    <text evidence="2">The sequence shown here is derived from an EMBL/GenBank/DDBJ whole genome shotgun (WGS) entry which is preliminary data.</text>
</comment>
<name>A0A5B7FIW8_PORTR</name>
<dbReference type="Proteomes" id="UP000324222">
    <property type="component" value="Unassembled WGS sequence"/>
</dbReference>
<evidence type="ECO:0000256" key="1">
    <source>
        <dbReference type="SAM" id="MobiDB-lite"/>
    </source>
</evidence>
<dbReference type="EMBL" id="VSRR010006265">
    <property type="protein sequence ID" value="MPC44394.1"/>
    <property type="molecule type" value="Genomic_DNA"/>
</dbReference>
<accession>A0A5B7FIW8</accession>
<organism evidence="2 3">
    <name type="scientific">Portunus trituberculatus</name>
    <name type="common">Swimming crab</name>
    <name type="synonym">Neptunus trituberculatus</name>
    <dbReference type="NCBI Taxonomy" id="210409"/>
    <lineage>
        <taxon>Eukaryota</taxon>
        <taxon>Metazoa</taxon>
        <taxon>Ecdysozoa</taxon>
        <taxon>Arthropoda</taxon>
        <taxon>Crustacea</taxon>
        <taxon>Multicrustacea</taxon>
        <taxon>Malacostraca</taxon>
        <taxon>Eumalacostraca</taxon>
        <taxon>Eucarida</taxon>
        <taxon>Decapoda</taxon>
        <taxon>Pleocyemata</taxon>
        <taxon>Brachyura</taxon>
        <taxon>Eubrachyura</taxon>
        <taxon>Portunoidea</taxon>
        <taxon>Portunidae</taxon>
        <taxon>Portuninae</taxon>
        <taxon>Portunus</taxon>
    </lineage>
</organism>
<reference evidence="2 3" key="1">
    <citation type="submission" date="2019-05" db="EMBL/GenBank/DDBJ databases">
        <title>Another draft genome of Portunus trituberculatus and its Hox gene families provides insights of decapod evolution.</title>
        <authorList>
            <person name="Jeong J.-H."/>
            <person name="Song I."/>
            <person name="Kim S."/>
            <person name="Choi T."/>
            <person name="Kim D."/>
            <person name="Ryu S."/>
            <person name="Kim W."/>
        </authorList>
    </citation>
    <scope>NUCLEOTIDE SEQUENCE [LARGE SCALE GENOMIC DNA]</scope>
    <source>
        <tissue evidence="2">Muscle</tissue>
    </source>
</reference>
<protein>
    <submittedName>
        <fullName evidence="2">Uncharacterized protein</fullName>
    </submittedName>
</protein>
<evidence type="ECO:0000313" key="3">
    <source>
        <dbReference type="Proteomes" id="UP000324222"/>
    </source>
</evidence>